<gene>
    <name evidence="1" type="ORF">BV394_02180</name>
</gene>
<dbReference type="EMBL" id="CP019124">
    <property type="protein sequence ID" value="APX88686.1"/>
    <property type="molecule type" value="Genomic_DNA"/>
</dbReference>
<protein>
    <submittedName>
        <fullName evidence="1">Uncharacterized protein</fullName>
    </submittedName>
</protein>
<organism evidence="1 2">
    <name type="scientific">Brevirhabdus pacifica</name>
    <dbReference type="NCBI Taxonomy" id="1267768"/>
    <lineage>
        <taxon>Bacteria</taxon>
        <taxon>Pseudomonadati</taxon>
        <taxon>Pseudomonadota</taxon>
        <taxon>Alphaproteobacteria</taxon>
        <taxon>Rhodobacterales</taxon>
        <taxon>Paracoccaceae</taxon>
        <taxon>Brevirhabdus</taxon>
    </lineage>
</organism>
<accession>A0A2M9DGQ9</accession>
<keyword evidence="2" id="KW-1185">Reference proteome</keyword>
<reference evidence="1 2" key="1">
    <citation type="submission" date="2017-01" db="EMBL/GenBank/DDBJ databases">
        <title>Genomic analysis of Xuhuaishuia manganoxidans DY6-4.</title>
        <authorList>
            <person name="Wang X."/>
        </authorList>
    </citation>
    <scope>NUCLEOTIDE SEQUENCE [LARGE SCALE GENOMIC DNA]</scope>
    <source>
        <strain evidence="1 2">DY6-4</strain>
    </source>
</reference>
<name>A0A1U7DFE8_9RHOB</name>
<evidence type="ECO:0000313" key="2">
    <source>
        <dbReference type="Proteomes" id="UP000187266"/>
    </source>
</evidence>
<dbReference type="STRING" id="1267768.BV394_02180"/>
<dbReference type="RefSeq" id="WP_076978710.1">
    <property type="nucleotide sequence ID" value="NZ_CP019124.1"/>
</dbReference>
<sequence>MSGKTDISPAAVRTMLKRIGSTPFPDGFQGIANDAEIMIYFQAARIADLEAERNTARAEALREAAALCDDHRPDRPLAARVKADSIKSAILALIEKEG</sequence>
<accession>A0A1U7DFE8</accession>
<evidence type="ECO:0000313" key="1">
    <source>
        <dbReference type="EMBL" id="APX88686.1"/>
    </source>
</evidence>
<dbReference type="AlphaFoldDB" id="A0A1U7DFE8"/>
<dbReference type="Proteomes" id="UP000187266">
    <property type="component" value="Chromosome"/>
</dbReference>
<proteinExistence type="predicted"/>